<feature type="region of interest" description="Disordered" evidence="1">
    <location>
        <begin position="42"/>
        <end position="72"/>
    </location>
</feature>
<dbReference type="SMART" id="SM00408">
    <property type="entry name" value="IGc2"/>
    <property type="match status" value="2"/>
</dbReference>
<feature type="compositionally biased region" description="Pro residues" evidence="1">
    <location>
        <begin position="42"/>
        <end position="51"/>
    </location>
</feature>
<feature type="domain" description="Ig-like" evidence="4">
    <location>
        <begin position="174"/>
        <end position="266"/>
    </location>
</feature>
<feature type="transmembrane region" description="Helical" evidence="2">
    <location>
        <begin position="302"/>
        <end position="325"/>
    </location>
</feature>
<feature type="compositionally biased region" description="Pro residues" evidence="1">
    <location>
        <begin position="59"/>
        <end position="72"/>
    </location>
</feature>
<dbReference type="InterPro" id="IPR037448">
    <property type="entry name" value="Zig-8"/>
</dbReference>
<keyword evidence="3" id="KW-0732">Signal</keyword>
<dbReference type="Pfam" id="PF13927">
    <property type="entry name" value="Ig_3"/>
    <property type="match status" value="1"/>
</dbReference>
<gene>
    <name evidence="5" type="ORF">O3P69_018848</name>
</gene>
<dbReference type="AlphaFoldDB" id="A0AAW0STV9"/>
<dbReference type="GO" id="GO:0050808">
    <property type="term" value="P:synapse organization"/>
    <property type="evidence" value="ECO:0007669"/>
    <property type="project" value="TreeGrafter"/>
</dbReference>
<name>A0AAW0STV9_SCYPA</name>
<organism evidence="5 6">
    <name type="scientific">Scylla paramamosain</name>
    <name type="common">Mud crab</name>
    <dbReference type="NCBI Taxonomy" id="85552"/>
    <lineage>
        <taxon>Eukaryota</taxon>
        <taxon>Metazoa</taxon>
        <taxon>Ecdysozoa</taxon>
        <taxon>Arthropoda</taxon>
        <taxon>Crustacea</taxon>
        <taxon>Multicrustacea</taxon>
        <taxon>Malacostraca</taxon>
        <taxon>Eumalacostraca</taxon>
        <taxon>Eucarida</taxon>
        <taxon>Decapoda</taxon>
        <taxon>Pleocyemata</taxon>
        <taxon>Brachyura</taxon>
        <taxon>Eubrachyura</taxon>
        <taxon>Portunoidea</taxon>
        <taxon>Portunidae</taxon>
        <taxon>Portuninae</taxon>
        <taxon>Scylla</taxon>
    </lineage>
</organism>
<evidence type="ECO:0000256" key="1">
    <source>
        <dbReference type="SAM" id="MobiDB-lite"/>
    </source>
</evidence>
<dbReference type="EMBL" id="JARAKH010000046">
    <property type="protein sequence ID" value="KAK8378165.1"/>
    <property type="molecule type" value="Genomic_DNA"/>
</dbReference>
<evidence type="ECO:0000256" key="3">
    <source>
        <dbReference type="SAM" id="SignalP"/>
    </source>
</evidence>
<dbReference type="PROSITE" id="PS50835">
    <property type="entry name" value="IG_LIKE"/>
    <property type="match status" value="2"/>
</dbReference>
<evidence type="ECO:0000259" key="4">
    <source>
        <dbReference type="PROSITE" id="PS50835"/>
    </source>
</evidence>
<dbReference type="FunFam" id="2.60.40.10:FF:000533">
    <property type="entry name" value="Uncharacterized protein, isoform A"/>
    <property type="match status" value="1"/>
</dbReference>
<dbReference type="InterPro" id="IPR013783">
    <property type="entry name" value="Ig-like_fold"/>
</dbReference>
<keyword evidence="6" id="KW-1185">Reference proteome</keyword>
<keyword evidence="2" id="KW-0472">Membrane</keyword>
<protein>
    <recommendedName>
        <fullName evidence="4">Ig-like domain-containing protein</fullName>
    </recommendedName>
</protein>
<evidence type="ECO:0000313" key="6">
    <source>
        <dbReference type="Proteomes" id="UP001487740"/>
    </source>
</evidence>
<dbReference type="SMART" id="SM00406">
    <property type="entry name" value="IGv"/>
    <property type="match status" value="1"/>
</dbReference>
<dbReference type="Gene3D" id="2.60.40.10">
    <property type="entry name" value="Immunoglobulins"/>
    <property type="match status" value="2"/>
</dbReference>
<evidence type="ECO:0000256" key="2">
    <source>
        <dbReference type="SAM" id="Phobius"/>
    </source>
</evidence>
<dbReference type="Pfam" id="PF07686">
    <property type="entry name" value="V-set"/>
    <property type="match status" value="1"/>
</dbReference>
<reference evidence="5 6" key="1">
    <citation type="submission" date="2023-03" db="EMBL/GenBank/DDBJ databases">
        <title>High-quality genome of Scylla paramamosain provides insights in environmental adaptation.</title>
        <authorList>
            <person name="Zhang L."/>
        </authorList>
    </citation>
    <scope>NUCLEOTIDE SEQUENCE [LARGE SCALE GENOMIC DNA]</scope>
    <source>
        <strain evidence="5">LZ_2023a</strain>
        <tissue evidence="5">Muscle</tissue>
    </source>
</reference>
<dbReference type="PANTHER" id="PTHR23279">
    <property type="entry name" value="DEFECTIVE PROBOSCIS EXTENSION RESPONSE DPR -RELATED"/>
    <property type="match status" value="1"/>
</dbReference>
<dbReference type="CDD" id="cd00096">
    <property type="entry name" value="Ig"/>
    <property type="match status" value="1"/>
</dbReference>
<proteinExistence type="predicted"/>
<dbReference type="Proteomes" id="UP001487740">
    <property type="component" value="Unassembled WGS sequence"/>
</dbReference>
<dbReference type="InterPro" id="IPR003598">
    <property type="entry name" value="Ig_sub2"/>
</dbReference>
<dbReference type="GO" id="GO:0032589">
    <property type="term" value="C:neuron projection membrane"/>
    <property type="evidence" value="ECO:0007669"/>
    <property type="project" value="TreeGrafter"/>
</dbReference>
<feature type="domain" description="Ig-like" evidence="4">
    <location>
        <begin position="67"/>
        <end position="164"/>
    </location>
</feature>
<evidence type="ECO:0000313" key="5">
    <source>
        <dbReference type="EMBL" id="KAK8378165.1"/>
    </source>
</evidence>
<accession>A0AAW0STV9</accession>
<sequence length="329" mass="36422">MRLLPLFTLSETLQLLFIVFSQGTPGWGKFLGAVYYGSGLPRTPPEPSPPPRGEHRPLPWEPNSPGPMFDPSPPQNVTALKDDIAYLHCIVHNRGNKTVSWIRASDLHILTVAQYTYTADDRFEVIHSPDSNAHSWTLKIKSVQPRDSGRYECQINTHPTDPITFPVDLSVFVPSAKILGLPERYVDRGSTINLTCIINFNPESPTEIFWYHNNKVINYDNRDSRVSVITDRGAVTKTILLIHDAHDAATGTYSCVPSLSATASVRIHILNGETPAAMQTNGANAVCGPQRWQHFLGGVQPLLLLLLLLVLVSSSSTSSSFLFILPMMK</sequence>
<dbReference type="SMART" id="SM00409">
    <property type="entry name" value="IG"/>
    <property type="match status" value="2"/>
</dbReference>
<keyword evidence="2" id="KW-0812">Transmembrane</keyword>
<dbReference type="InterPro" id="IPR013106">
    <property type="entry name" value="Ig_V-set"/>
</dbReference>
<dbReference type="FunFam" id="2.60.40.10:FF:000129">
    <property type="entry name" value="CLUMA_CG018772, isoform A"/>
    <property type="match status" value="1"/>
</dbReference>
<dbReference type="InterPro" id="IPR036179">
    <property type="entry name" value="Ig-like_dom_sf"/>
</dbReference>
<dbReference type="PANTHER" id="PTHR23279:SF46">
    <property type="entry name" value="DEFECTIVE PROBOSCIS EXTENSION RESPONSE 10, ISOFORM A-RELATED"/>
    <property type="match status" value="1"/>
</dbReference>
<keyword evidence="2" id="KW-1133">Transmembrane helix</keyword>
<dbReference type="InterPro" id="IPR003599">
    <property type="entry name" value="Ig_sub"/>
</dbReference>
<feature type="signal peptide" evidence="3">
    <location>
        <begin position="1"/>
        <end position="23"/>
    </location>
</feature>
<dbReference type="SUPFAM" id="SSF48726">
    <property type="entry name" value="Immunoglobulin"/>
    <property type="match status" value="2"/>
</dbReference>
<dbReference type="InterPro" id="IPR007110">
    <property type="entry name" value="Ig-like_dom"/>
</dbReference>
<feature type="chain" id="PRO_5043923230" description="Ig-like domain-containing protein" evidence="3">
    <location>
        <begin position="24"/>
        <end position="329"/>
    </location>
</feature>
<comment type="caution">
    <text evidence="5">The sequence shown here is derived from an EMBL/GenBank/DDBJ whole genome shotgun (WGS) entry which is preliminary data.</text>
</comment>